<comment type="similarity">
    <text evidence="2 6">Belongs to the metallo-beta-lactamase superfamily. RNA-metabolizing metallo-beta-lactamase-like family. CPSF2/YSH1 subfamily.</text>
</comment>
<name>A0A836CFV8_9STRA</name>
<keyword evidence="10" id="KW-1185">Reference proteome</keyword>
<accession>A0A836CFV8</accession>
<dbReference type="Pfam" id="PF07521">
    <property type="entry name" value="RMMBL"/>
    <property type="match status" value="1"/>
</dbReference>
<dbReference type="EMBL" id="JAFCMP010000190">
    <property type="protein sequence ID" value="KAG5183713.1"/>
    <property type="molecule type" value="Genomic_DNA"/>
</dbReference>
<evidence type="ECO:0000256" key="2">
    <source>
        <dbReference type="ARBA" id="ARBA00010624"/>
    </source>
</evidence>
<dbReference type="Proteomes" id="UP000664859">
    <property type="component" value="Unassembled WGS sequence"/>
</dbReference>
<feature type="compositionally biased region" description="Basic and acidic residues" evidence="7">
    <location>
        <begin position="472"/>
        <end position="490"/>
    </location>
</feature>
<dbReference type="InterPro" id="IPR036866">
    <property type="entry name" value="RibonucZ/Hydroxyglut_hydro"/>
</dbReference>
<proteinExistence type="inferred from homology"/>
<evidence type="ECO:0000256" key="5">
    <source>
        <dbReference type="ARBA" id="ARBA00023242"/>
    </source>
</evidence>
<feature type="domain" description="Beta-Casp" evidence="8">
    <location>
        <begin position="297"/>
        <end position="421"/>
    </location>
</feature>
<comment type="subcellular location">
    <subcellularLocation>
        <location evidence="1 6">Nucleus</location>
    </subcellularLocation>
</comment>
<dbReference type="SMART" id="SM01027">
    <property type="entry name" value="Beta-Casp"/>
    <property type="match status" value="1"/>
</dbReference>
<dbReference type="Pfam" id="PF13299">
    <property type="entry name" value="CPSF100_C"/>
    <property type="match status" value="1"/>
</dbReference>
<comment type="caution">
    <text evidence="9">The sequence shown here is derived from an EMBL/GenBank/DDBJ whole genome shotgun (WGS) entry which is preliminary data.</text>
</comment>
<feature type="region of interest" description="Disordered" evidence="7">
    <location>
        <begin position="472"/>
        <end position="503"/>
    </location>
</feature>
<dbReference type="GO" id="GO:0006398">
    <property type="term" value="P:mRNA 3'-end processing by stem-loop binding and cleavage"/>
    <property type="evidence" value="ECO:0007669"/>
    <property type="project" value="InterPro"/>
</dbReference>
<dbReference type="PANTHER" id="PTHR45922">
    <property type="entry name" value="CLEAVAGE AND POLYADENYLATION SPECIFICITY FACTOR SUBUNIT 2"/>
    <property type="match status" value="1"/>
</dbReference>
<evidence type="ECO:0000256" key="3">
    <source>
        <dbReference type="ARBA" id="ARBA00022664"/>
    </source>
</evidence>
<keyword evidence="5 6" id="KW-0539">Nucleus</keyword>
<dbReference type="OrthoDB" id="64353at2759"/>
<dbReference type="CDD" id="cd16293">
    <property type="entry name" value="CPSF2-like_MBL-fold"/>
    <property type="match status" value="1"/>
</dbReference>
<evidence type="ECO:0000256" key="7">
    <source>
        <dbReference type="SAM" id="MobiDB-lite"/>
    </source>
</evidence>
<reference evidence="9" key="1">
    <citation type="submission" date="2021-02" db="EMBL/GenBank/DDBJ databases">
        <title>First Annotated Genome of the Yellow-green Alga Tribonema minus.</title>
        <authorList>
            <person name="Mahan K.M."/>
        </authorList>
    </citation>
    <scope>NUCLEOTIDE SEQUENCE</scope>
    <source>
        <strain evidence="9">UTEX B ZZ1240</strain>
    </source>
</reference>
<dbReference type="Pfam" id="PF10996">
    <property type="entry name" value="Beta-Casp"/>
    <property type="match status" value="1"/>
</dbReference>
<dbReference type="GO" id="GO:0003723">
    <property type="term" value="F:RNA binding"/>
    <property type="evidence" value="ECO:0007669"/>
    <property type="project" value="UniProtKB-KW"/>
</dbReference>
<evidence type="ECO:0000256" key="1">
    <source>
        <dbReference type="ARBA" id="ARBA00004123"/>
    </source>
</evidence>
<dbReference type="InterPro" id="IPR027075">
    <property type="entry name" value="CPSF2"/>
</dbReference>
<dbReference type="InterPro" id="IPR022712">
    <property type="entry name" value="Beta_Casp"/>
</dbReference>
<dbReference type="SUPFAM" id="SSF56281">
    <property type="entry name" value="Metallo-hydrolase/oxidoreductase"/>
    <property type="match status" value="1"/>
</dbReference>
<evidence type="ECO:0000313" key="10">
    <source>
        <dbReference type="Proteomes" id="UP000664859"/>
    </source>
</evidence>
<dbReference type="InterPro" id="IPR011108">
    <property type="entry name" value="RMMBL"/>
</dbReference>
<protein>
    <recommendedName>
        <fullName evidence="6">Cleavage and polyadenylation specificity factor subunit 2</fullName>
    </recommendedName>
    <alternativeName>
        <fullName evidence="6">Cleavage and polyadenylation specificity factor 100 kDa subunit</fullName>
    </alternativeName>
</protein>
<sequence>MVAAPDPQEERKPAPPALKVADGVPKPITTAKLTHVDAAPTVTSATDVTFTPLYGCFDDTGRGAGPVCSLLEVGDVTILLDCGWDIDFDESLLAPLASVVSRVDLVLISHADLEHLGGLPYAVGKLGLKAPVFATLPTLKMGQMTVYDAHQMRSLEANGTFKAFTLDDADAAFERFQPLKYSQHLRFSEGGRGAGVTITPYAAGHIIGGSLWRICWQTDDNDIVYAVSYNHRREEHLNGGAVETLSRPSIMITDAHQVLTMQPKPPRKRASDLTEMVTATVRKGGNVLLPCDTAGRVLELLLLLDHHWTRNKLGSYPLVLLHSMAFNTGEFAKSQLEWMSDAISKQFDLQRSNPFEMRHVAMAHSLEELQALGTGPMVVLATDLSLDFGFAKALLLAWAADPLNLVLLTQRGHGDSVARELLRGVTAHVRAAAAAGGVEEAPKQRIVVEVPERVPLVGEELTAYLEEEARRRRQAAEDDELRRQAEEMERGQGLADSDDEDDAAAAKAAVAHVNKRRRLVNASLFSKFSKPQHLMFGFHDAMVEVDDYGVREAEPIAWLAVSMQERNDTSGLIHEEGQRRLLEQQATAAHLSSAMQVVGLSDADGAVSAATAAAQTALRSDSAFYEDTGVLPSKVVLQERELVVRARVAYIDMEGLSDGRSVRNLLATVGPRQLVLVGGSVKAVSALSEDARDRHICSAVFTPRSGDTVRAALDTDVFDVLVHDSLYTRLRWQSVKGYELAQVDSAVAPQPRPSGVLGKRERPPPPILFPPQDREEGETGRPAVFVSFGDVQLTQLSTALRKAGMTTALAAAKLTVSGTIVVTKGADGLLKIDGPLSDTYFAVRSIMYRQYTIVA</sequence>
<keyword evidence="4 6" id="KW-0694">RNA-binding</keyword>
<dbReference type="InterPro" id="IPR035639">
    <property type="entry name" value="CPSF2_MBL"/>
</dbReference>
<dbReference type="FunFam" id="3.60.15.10:FF:000008">
    <property type="entry name" value="Cleavage and polyadenylation specificity factor subunit 2"/>
    <property type="match status" value="1"/>
</dbReference>
<dbReference type="InterPro" id="IPR025069">
    <property type="entry name" value="Cpsf2_C"/>
</dbReference>
<dbReference type="InterPro" id="IPR001279">
    <property type="entry name" value="Metallo-B-lactamas"/>
</dbReference>
<dbReference type="AlphaFoldDB" id="A0A836CFV8"/>
<feature type="region of interest" description="Disordered" evidence="7">
    <location>
        <begin position="749"/>
        <end position="778"/>
    </location>
</feature>
<dbReference type="PANTHER" id="PTHR45922:SF1">
    <property type="entry name" value="CLEAVAGE AND POLYADENYLATION SPECIFICITY FACTOR SUBUNIT 2"/>
    <property type="match status" value="1"/>
</dbReference>
<evidence type="ECO:0000256" key="4">
    <source>
        <dbReference type="ARBA" id="ARBA00022884"/>
    </source>
</evidence>
<keyword evidence="3 6" id="KW-0507">mRNA processing</keyword>
<dbReference type="Gene3D" id="3.60.15.10">
    <property type="entry name" value="Ribonuclease Z/Hydroxyacylglutathione hydrolase-like"/>
    <property type="match status" value="1"/>
</dbReference>
<dbReference type="GO" id="GO:0005847">
    <property type="term" value="C:mRNA cleavage and polyadenylation specificity factor complex"/>
    <property type="evidence" value="ECO:0007669"/>
    <property type="project" value="InterPro"/>
</dbReference>
<evidence type="ECO:0000256" key="6">
    <source>
        <dbReference type="RuleBase" id="RU365006"/>
    </source>
</evidence>
<evidence type="ECO:0000259" key="8">
    <source>
        <dbReference type="SMART" id="SM01027"/>
    </source>
</evidence>
<evidence type="ECO:0000313" key="9">
    <source>
        <dbReference type="EMBL" id="KAG5183713.1"/>
    </source>
</evidence>
<gene>
    <name evidence="9" type="ORF">JKP88DRAFT_262943</name>
</gene>
<organism evidence="9 10">
    <name type="scientific">Tribonema minus</name>
    <dbReference type="NCBI Taxonomy" id="303371"/>
    <lineage>
        <taxon>Eukaryota</taxon>
        <taxon>Sar</taxon>
        <taxon>Stramenopiles</taxon>
        <taxon>Ochrophyta</taxon>
        <taxon>PX clade</taxon>
        <taxon>Xanthophyceae</taxon>
        <taxon>Tribonematales</taxon>
        <taxon>Tribonemataceae</taxon>
        <taxon>Tribonema</taxon>
    </lineage>
</organism>
<dbReference type="Pfam" id="PF16661">
    <property type="entry name" value="Lactamase_B_6"/>
    <property type="match status" value="1"/>
</dbReference>